<dbReference type="FunFam" id="1.10.10.10:FF:000001">
    <property type="entry name" value="LysR family transcriptional regulator"/>
    <property type="match status" value="1"/>
</dbReference>
<dbReference type="PANTHER" id="PTHR30419">
    <property type="entry name" value="HTH-TYPE TRANSCRIPTIONAL REGULATOR YBHD"/>
    <property type="match status" value="1"/>
</dbReference>
<evidence type="ECO:0000259" key="5">
    <source>
        <dbReference type="PROSITE" id="PS50931"/>
    </source>
</evidence>
<feature type="domain" description="HTH lysR-type" evidence="5">
    <location>
        <begin position="1"/>
        <end position="51"/>
    </location>
</feature>
<dbReference type="Gene3D" id="1.10.10.10">
    <property type="entry name" value="Winged helix-like DNA-binding domain superfamily/Winged helix DNA-binding domain"/>
    <property type="match status" value="1"/>
</dbReference>
<dbReference type="AlphaFoldDB" id="A0A380K8C3"/>
<evidence type="ECO:0000256" key="1">
    <source>
        <dbReference type="ARBA" id="ARBA00009437"/>
    </source>
</evidence>
<dbReference type="PROSITE" id="PS50931">
    <property type="entry name" value="HTH_LYSR"/>
    <property type="match status" value="1"/>
</dbReference>
<evidence type="ECO:0000256" key="4">
    <source>
        <dbReference type="ARBA" id="ARBA00023163"/>
    </source>
</evidence>
<dbReference type="GO" id="GO:0003700">
    <property type="term" value="F:DNA-binding transcription factor activity"/>
    <property type="evidence" value="ECO:0007669"/>
    <property type="project" value="InterPro"/>
</dbReference>
<dbReference type="EMBL" id="UHFM01000006">
    <property type="protein sequence ID" value="SUN60507.1"/>
    <property type="molecule type" value="Genomic_DNA"/>
</dbReference>
<evidence type="ECO:0000313" key="6">
    <source>
        <dbReference type="EMBL" id="SUN60507.1"/>
    </source>
</evidence>
<sequence>MIMTVKGFSSISNAADALHVTQPTLSRQIKELEDELDTILFHRGSREIQLTDDGQYLYNRAIEILALVEKTENNI</sequence>
<name>A0A380K8C3_9STRE</name>
<dbReference type="InterPro" id="IPR036390">
    <property type="entry name" value="WH_DNA-bd_sf"/>
</dbReference>
<keyword evidence="2" id="KW-0805">Transcription regulation</keyword>
<protein>
    <submittedName>
        <fullName evidence="6">LysR family transcriptional regulator</fullName>
    </submittedName>
</protein>
<reference evidence="6 7" key="1">
    <citation type="submission" date="2018-06" db="EMBL/GenBank/DDBJ databases">
        <authorList>
            <consortium name="Pathogen Informatics"/>
            <person name="Doyle S."/>
        </authorList>
    </citation>
    <scope>NUCLEOTIDE SEQUENCE [LARGE SCALE GENOMIC DNA]</scope>
    <source>
        <strain evidence="6 7">NCTC13767</strain>
    </source>
</reference>
<dbReference type="GO" id="GO:0003677">
    <property type="term" value="F:DNA binding"/>
    <property type="evidence" value="ECO:0007669"/>
    <property type="project" value="UniProtKB-KW"/>
</dbReference>
<organism evidence="6 7">
    <name type="scientific">Streptococcus gallolyticus</name>
    <dbReference type="NCBI Taxonomy" id="315405"/>
    <lineage>
        <taxon>Bacteria</taxon>
        <taxon>Bacillati</taxon>
        <taxon>Bacillota</taxon>
        <taxon>Bacilli</taxon>
        <taxon>Lactobacillales</taxon>
        <taxon>Streptococcaceae</taxon>
        <taxon>Streptococcus</taxon>
    </lineage>
</organism>
<evidence type="ECO:0000313" key="7">
    <source>
        <dbReference type="Proteomes" id="UP000254510"/>
    </source>
</evidence>
<evidence type="ECO:0000256" key="3">
    <source>
        <dbReference type="ARBA" id="ARBA00023125"/>
    </source>
</evidence>
<proteinExistence type="inferred from homology"/>
<dbReference type="PRINTS" id="PR00039">
    <property type="entry name" value="HTHLYSR"/>
</dbReference>
<dbReference type="InterPro" id="IPR000847">
    <property type="entry name" value="LysR_HTH_N"/>
</dbReference>
<dbReference type="InterPro" id="IPR050950">
    <property type="entry name" value="HTH-type_LysR_regulators"/>
</dbReference>
<dbReference type="Proteomes" id="UP000254510">
    <property type="component" value="Unassembled WGS sequence"/>
</dbReference>
<evidence type="ECO:0000256" key="2">
    <source>
        <dbReference type="ARBA" id="ARBA00023015"/>
    </source>
</evidence>
<keyword evidence="3" id="KW-0238">DNA-binding</keyword>
<dbReference type="RefSeq" id="WP_230937522.1">
    <property type="nucleotide sequence ID" value="NZ_CP013688.1"/>
</dbReference>
<gene>
    <name evidence="6" type="primary">catM</name>
    <name evidence="6" type="ORF">NCTC13767_01915</name>
</gene>
<accession>A0A380K8C3</accession>
<dbReference type="GO" id="GO:0005829">
    <property type="term" value="C:cytosol"/>
    <property type="evidence" value="ECO:0007669"/>
    <property type="project" value="TreeGrafter"/>
</dbReference>
<keyword evidence="4" id="KW-0804">Transcription</keyword>
<comment type="similarity">
    <text evidence="1">Belongs to the LysR transcriptional regulatory family.</text>
</comment>
<dbReference type="SUPFAM" id="SSF46785">
    <property type="entry name" value="Winged helix' DNA-binding domain"/>
    <property type="match status" value="1"/>
</dbReference>
<dbReference type="PANTHER" id="PTHR30419:SF8">
    <property type="entry name" value="NITROGEN ASSIMILATION TRANSCRIPTIONAL ACTIVATOR-RELATED"/>
    <property type="match status" value="1"/>
</dbReference>
<dbReference type="Pfam" id="PF00126">
    <property type="entry name" value="HTH_1"/>
    <property type="match status" value="1"/>
</dbReference>
<dbReference type="InterPro" id="IPR036388">
    <property type="entry name" value="WH-like_DNA-bd_sf"/>
</dbReference>